<evidence type="ECO:0000256" key="2">
    <source>
        <dbReference type="ARBA" id="ARBA00004249"/>
    </source>
</evidence>
<keyword evidence="6" id="KW-1003">Cell membrane</keyword>
<comment type="function">
    <text evidence="1">Involved in the TonB-dependent energy-dependent transport of various receptor-bound substrates.</text>
</comment>
<dbReference type="GO" id="GO:0022857">
    <property type="term" value="F:transmembrane transporter activity"/>
    <property type="evidence" value="ECO:0007669"/>
    <property type="project" value="InterPro"/>
</dbReference>
<evidence type="ECO:0000256" key="10">
    <source>
        <dbReference type="ARBA" id="ARBA00022989"/>
    </source>
</evidence>
<dbReference type="Proteomes" id="UP000546031">
    <property type="component" value="Unassembled WGS sequence"/>
</dbReference>
<accession>A0A850HCP1</accession>
<sequence>MGEMNVTPFIDVLLVLLIMIMMSVPIPTHKTEVDLPGGPKGMADPALNTVYIDPADQLFWNGNKVSGEQLSANVAYAASLPEEPLLRFEPDAYASYDRSARTIALIKDAGATRFAFIGNEKHREFER</sequence>
<dbReference type="EMBL" id="JABWTA010000001">
    <property type="protein sequence ID" value="NVE95509.1"/>
    <property type="molecule type" value="Genomic_DNA"/>
</dbReference>
<dbReference type="PANTHER" id="PTHR30558:SF12">
    <property type="entry name" value="BIOPOLYMER TRANSPORT PROTEIN EXBD"/>
    <property type="match status" value="1"/>
</dbReference>
<reference evidence="13 14" key="1">
    <citation type="submission" date="2020-06" db="EMBL/GenBank/DDBJ databases">
        <title>Altererythrobacter lutimaris sp. nov., a marine bacterium isolated from a tidal flat.</title>
        <authorList>
            <person name="Kim D."/>
            <person name="Yoo Y."/>
            <person name="Kim J.-J."/>
        </authorList>
    </citation>
    <scope>NUCLEOTIDE SEQUENCE [LARGE SCALE GENOMIC DNA]</scope>
    <source>
        <strain evidence="13 14">JGD-16</strain>
    </source>
</reference>
<keyword evidence="5 12" id="KW-0813">Transport</keyword>
<keyword evidence="9 12" id="KW-0653">Protein transport</keyword>
<keyword evidence="8 12" id="KW-0812">Transmembrane</keyword>
<evidence type="ECO:0000313" key="14">
    <source>
        <dbReference type="Proteomes" id="UP000546031"/>
    </source>
</evidence>
<comment type="subunit">
    <text evidence="4">The accessory proteins ExbB and ExbD seem to form a complex with TonB.</text>
</comment>
<dbReference type="InterPro" id="IPR003400">
    <property type="entry name" value="ExbD"/>
</dbReference>
<evidence type="ECO:0000256" key="4">
    <source>
        <dbReference type="ARBA" id="ARBA00011471"/>
    </source>
</evidence>
<evidence type="ECO:0000256" key="8">
    <source>
        <dbReference type="ARBA" id="ARBA00022692"/>
    </source>
</evidence>
<proteinExistence type="inferred from homology"/>
<evidence type="ECO:0000313" key="13">
    <source>
        <dbReference type="EMBL" id="NVE95509.1"/>
    </source>
</evidence>
<dbReference type="Gene3D" id="3.30.420.270">
    <property type="match status" value="1"/>
</dbReference>
<evidence type="ECO:0000256" key="12">
    <source>
        <dbReference type="RuleBase" id="RU003879"/>
    </source>
</evidence>
<evidence type="ECO:0000256" key="6">
    <source>
        <dbReference type="ARBA" id="ARBA00022475"/>
    </source>
</evidence>
<evidence type="ECO:0000256" key="3">
    <source>
        <dbReference type="ARBA" id="ARBA00005811"/>
    </source>
</evidence>
<comment type="similarity">
    <text evidence="3 12">Belongs to the ExbD/TolR family.</text>
</comment>
<evidence type="ECO:0000256" key="5">
    <source>
        <dbReference type="ARBA" id="ARBA00022448"/>
    </source>
</evidence>
<name>A0A850HCP1_9SPHN</name>
<comment type="subcellular location">
    <subcellularLocation>
        <location evidence="2">Cell inner membrane</location>
        <topology evidence="2">Single-pass type II membrane protein</topology>
    </subcellularLocation>
    <subcellularLocation>
        <location evidence="12">Cell membrane</location>
        <topology evidence="12">Single-pass type II membrane protein</topology>
    </subcellularLocation>
</comment>
<keyword evidence="10" id="KW-1133">Transmembrane helix</keyword>
<evidence type="ECO:0000256" key="11">
    <source>
        <dbReference type="ARBA" id="ARBA00023136"/>
    </source>
</evidence>
<dbReference type="PANTHER" id="PTHR30558">
    <property type="entry name" value="EXBD MEMBRANE COMPONENT OF PMF-DRIVEN MACROMOLECULE IMPORT SYSTEM"/>
    <property type="match status" value="1"/>
</dbReference>
<evidence type="ECO:0000256" key="7">
    <source>
        <dbReference type="ARBA" id="ARBA00022519"/>
    </source>
</evidence>
<keyword evidence="14" id="KW-1185">Reference proteome</keyword>
<gene>
    <name evidence="13" type="ORF">HUO12_11420</name>
</gene>
<keyword evidence="7" id="KW-0997">Cell inner membrane</keyword>
<dbReference type="Pfam" id="PF02472">
    <property type="entry name" value="ExbD"/>
    <property type="match status" value="1"/>
</dbReference>
<evidence type="ECO:0000256" key="9">
    <source>
        <dbReference type="ARBA" id="ARBA00022927"/>
    </source>
</evidence>
<evidence type="ECO:0000256" key="1">
    <source>
        <dbReference type="ARBA" id="ARBA00003540"/>
    </source>
</evidence>
<comment type="caution">
    <text evidence="13">The sequence shown here is derived from an EMBL/GenBank/DDBJ whole genome shotgun (WGS) entry which is preliminary data.</text>
</comment>
<protein>
    <submittedName>
        <fullName evidence="13">Biopolymer transporter ExbD</fullName>
    </submittedName>
</protein>
<dbReference type="AlphaFoldDB" id="A0A850HCP1"/>
<dbReference type="GO" id="GO:0005886">
    <property type="term" value="C:plasma membrane"/>
    <property type="evidence" value="ECO:0007669"/>
    <property type="project" value="UniProtKB-SubCell"/>
</dbReference>
<organism evidence="13 14">
    <name type="scientific">Altererythrobacter lutimaris</name>
    <dbReference type="NCBI Taxonomy" id="2743979"/>
    <lineage>
        <taxon>Bacteria</taxon>
        <taxon>Pseudomonadati</taxon>
        <taxon>Pseudomonadota</taxon>
        <taxon>Alphaproteobacteria</taxon>
        <taxon>Sphingomonadales</taxon>
        <taxon>Erythrobacteraceae</taxon>
        <taxon>Altererythrobacter</taxon>
    </lineage>
</organism>
<dbReference type="GO" id="GO:0015031">
    <property type="term" value="P:protein transport"/>
    <property type="evidence" value="ECO:0007669"/>
    <property type="project" value="UniProtKB-KW"/>
</dbReference>
<keyword evidence="11" id="KW-0472">Membrane</keyword>